<dbReference type="InterPro" id="IPR036888">
    <property type="entry name" value="DNA_integrity_DisA_N_sf"/>
</dbReference>
<dbReference type="Gene3D" id="3.40.1700.10">
    <property type="entry name" value="DNA integrity scanning protein, DisA, N-terminal domain"/>
    <property type="match status" value="1"/>
</dbReference>
<evidence type="ECO:0000256" key="1">
    <source>
        <dbReference type="ARBA" id="ARBA00000877"/>
    </source>
</evidence>
<dbReference type="HAMAP" id="MF_01499">
    <property type="entry name" value="DacA"/>
    <property type="match status" value="1"/>
</dbReference>
<dbReference type="Proteomes" id="UP000076268">
    <property type="component" value="Unassembled WGS sequence"/>
</dbReference>
<dbReference type="GO" id="GO:0004016">
    <property type="term" value="F:adenylate cyclase activity"/>
    <property type="evidence" value="ECO:0007669"/>
    <property type="project" value="UniProtKB-UniRule"/>
</dbReference>
<evidence type="ECO:0000313" key="12">
    <source>
        <dbReference type="EMBL" id="KYZ77749.1"/>
    </source>
</evidence>
<dbReference type="InterPro" id="IPR003390">
    <property type="entry name" value="DNA_integrity_scan_DisA_N"/>
</dbReference>
<comment type="function">
    <text evidence="10">Catalyzes the condensation of 2 ATP molecules into cyclic di-AMP (c-di-AMP), a second messenger used to regulate differing processes in different bacteria.</text>
</comment>
<evidence type="ECO:0000256" key="7">
    <source>
        <dbReference type="ARBA" id="ARBA00022840"/>
    </source>
</evidence>
<feature type="transmembrane region" description="Helical" evidence="10">
    <location>
        <begin position="39"/>
        <end position="60"/>
    </location>
</feature>
<keyword evidence="2 10" id="KW-1003">Cell membrane</keyword>
<gene>
    <name evidence="10" type="primary">dacA</name>
    <name evidence="12" type="ORF">AXX12_17935</name>
</gene>
<sequence length="272" mass="30184">MLLQIRGILATMNPLDIIDIVIVAIVLYKFFYMIKDTRAVALLKGLVVLLVMTLVSKWFGLNVINWLLQKSATVVLVALPIVFQPELRRALEQLGRGGLFRKNVFLSAQEAEIFINELVKSAVTLSRNKIGALLVIEREIGLNDYMEQGIKIDGIVSSEFIINIFIPNTPLHDGATIIRGNRVMAAGCLLPLTEANNLNKELGTRHRAAIGLTEQTDAIVLVVSEETGVISLARGGQLLRYLDAEGLKKNLLPLFFTKQTGLSDLLRWRPTK</sequence>
<dbReference type="GO" id="GO:0006171">
    <property type="term" value="P:cAMP biosynthetic process"/>
    <property type="evidence" value="ECO:0007669"/>
    <property type="project" value="InterPro"/>
</dbReference>
<keyword evidence="9 10" id="KW-0472">Membrane</keyword>
<dbReference type="PANTHER" id="PTHR34185:SF1">
    <property type="entry name" value="DIADENYLATE CYCLASE"/>
    <property type="match status" value="1"/>
</dbReference>
<dbReference type="Pfam" id="PF19293">
    <property type="entry name" value="CdaA_N"/>
    <property type="match status" value="1"/>
</dbReference>
<dbReference type="FunFam" id="3.40.1700.10:FF:000002">
    <property type="entry name" value="Diadenylate cyclase"/>
    <property type="match status" value="1"/>
</dbReference>
<dbReference type="PROSITE" id="PS51794">
    <property type="entry name" value="DAC"/>
    <property type="match status" value="1"/>
</dbReference>
<dbReference type="InterPro" id="IPR014046">
    <property type="entry name" value="C-di-AMP_synthase"/>
</dbReference>
<comment type="caution">
    <text evidence="10">Lacks conserved residue(s) required for the propagation of feature annotation.</text>
</comment>
<evidence type="ECO:0000256" key="5">
    <source>
        <dbReference type="ARBA" id="ARBA00022695"/>
    </source>
</evidence>
<organism evidence="12 13">
    <name type="scientific">Anaerosporomusa subterranea</name>
    <dbReference type="NCBI Taxonomy" id="1794912"/>
    <lineage>
        <taxon>Bacteria</taxon>
        <taxon>Bacillati</taxon>
        <taxon>Bacillota</taxon>
        <taxon>Negativicutes</taxon>
        <taxon>Acetonemataceae</taxon>
        <taxon>Anaerosporomusa</taxon>
    </lineage>
</organism>
<feature type="transmembrane region" description="Helical" evidence="10">
    <location>
        <begin position="12"/>
        <end position="32"/>
    </location>
</feature>
<dbReference type="PANTHER" id="PTHR34185">
    <property type="entry name" value="DIADENYLATE CYCLASE"/>
    <property type="match status" value="1"/>
</dbReference>
<accession>A0A154BUZ0</accession>
<protein>
    <recommendedName>
        <fullName evidence="10">Diadenylate cyclase</fullName>
        <shortName evidence="10">DAC</shortName>
        <ecNumber evidence="10">2.7.7.85</ecNumber>
    </recommendedName>
    <alternativeName>
        <fullName evidence="10">Cyclic-di-AMP synthase</fullName>
        <shortName evidence="10">c-di-AMP synthase</shortName>
    </alternativeName>
</protein>
<dbReference type="PIRSF" id="PIRSF004793">
    <property type="entry name" value="UCP004793"/>
    <property type="match status" value="1"/>
</dbReference>
<evidence type="ECO:0000256" key="4">
    <source>
        <dbReference type="ARBA" id="ARBA00022692"/>
    </source>
</evidence>
<evidence type="ECO:0000256" key="10">
    <source>
        <dbReference type="HAMAP-Rule" id="MF_01499"/>
    </source>
</evidence>
<dbReference type="InterPro" id="IPR034701">
    <property type="entry name" value="CdaA"/>
</dbReference>
<dbReference type="AlphaFoldDB" id="A0A154BUZ0"/>
<keyword evidence="5 10" id="KW-0548">Nucleotidyltransferase</keyword>
<evidence type="ECO:0000256" key="8">
    <source>
        <dbReference type="ARBA" id="ARBA00022989"/>
    </source>
</evidence>
<dbReference type="EMBL" id="LSGP01000008">
    <property type="protein sequence ID" value="KYZ77749.1"/>
    <property type="molecule type" value="Genomic_DNA"/>
</dbReference>
<proteinExistence type="inferred from homology"/>
<comment type="similarity">
    <text evidence="10">Belongs to the adenylate cyclase family. DacA/CdaA subfamily.</text>
</comment>
<comment type="caution">
    <text evidence="12">The sequence shown here is derived from an EMBL/GenBank/DDBJ whole genome shotgun (WGS) entry which is preliminary data.</text>
</comment>
<name>A0A154BUZ0_ANASB</name>
<dbReference type="SUPFAM" id="SSF143597">
    <property type="entry name" value="YojJ-like"/>
    <property type="match status" value="1"/>
</dbReference>
<dbReference type="STRING" id="1794912.AXX12_17935"/>
<comment type="subunit">
    <text evidence="10">Probably a homodimer.</text>
</comment>
<evidence type="ECO:0000259" key="11">
    <source>
        <dbReference type="PROSITE" id="PS51794"/>
    </source>
</evidence>
<dbReference type="RefSeq" id="WP_066238043.1">
    <property type="nucleotide sequence ID" value="NZ_LSGP01000008.1"/>
</dbReference>
<keyword evidence="8 10" id="KW-1133">Transmembrane helix</keyword>
<keyword evidence="6 10" id="KW-0547">Nucleotide-binding</keyword>
<dbReference type="InterPro" id="IPR045585">
    <property type="entry name" value="CdaA_N"/>
</dbReference>
<evidence type="ECO:0000256" key="9">
    <source>
        <dbReference type="ARBA" id="ARBA00023136"/>
    </source>
</evidence>
<evidence type="ECO:0000256" key="6">
    <source>
        <dbReference type="ARBA" id="ARBA00022741"/>
    </source>
</evidence>
<evidence type="ECO:0000256" key="3">
    <source>
        <dbReference type="ARBA" id="ARBA00022679"/>
    </source>
</evidence>
<reference evidence="12 13" key="1">
    <citation type="submission" date="2016-02" db="EMBL/GenBank/DDBJ databases">
        <title>Anaerosporomusa subterraneum gen. nov., sp. nov., a spore-forming obligate anaerobe isolated from saprolite.</title>
        <authorList>
            <person name="Choi J.K."/>
            <person name="Shah M."/>
            <person name="Yee N."/>
        </authorList>
    </citation>
    <scope>NUCLEOTIDE SEQUENCE [LARGE SCALE GENOMIC DNA]</scope>
    <source>
        <strain evidence="12 13">RU4</strain>
    </source>
</reference>
<comment type="catalytic activity">
    <reaction evidence="1 10">
        <text>2 ATP = 3',3'-c-di-AMP + 2 diphosphate</text>
        <dbReference type="Rhea" id="RHEA:35655"/>
        <dbReference type="ChEBI" id="CHEBI:30616"/>
        <dbReference type="ChEBI" id="CHEBI:33019"/>
        <dbReference type="ChEBI" id="CHEBI:71500"/>
        <dbReference type="EC" id="2.7.7.85"/>
    </reaction>
</comment>
<feature type="domain" description="DAC" evidence="11">
    <location>
        <begin position="84"/>
        <end position="244"/>
    </location>
</feature>
<keyword evidence="13" id="KW-1185">Reference proteome</keyword>
<dbReference type="Pfam" id="PF02457">
    <property type="entry name" value="DAC"/>
    <property type="match status" value="1"/>
</dbReference>
<dbReference type="NCBIfam" id="TIGR00159">
    <property type="entry name" value="diadenylate cyclase CdaA"/>
    <property type="match status" value="1"/>
</dbReference>
<dbReference type="GO" id="GO:0005524">
    <property type="term" value="F:ATP binding"/>
    <property type="evidence" value="ECO:0007669"/>
    <property type="project" value="UniProtKB-UniRule"/>
</dbReference>
<keyword evidence="3 10" id="KW-0808">Transferase</keyword>
<dbReference type="EC" id="2.7.7.85" evidence="10"/>
<keyword evidence="7 10" id="KW-0067">ATP-binding</keyword>
<dbReference type="InterPro" id="IPR050338">
    <property type="entry name" value="DisA"/>
</dbReference>
<evidence type="ECO:0000256" key="2">
    <source>
        <dbReference type="ARBA" id="ARBA00022475"/>
    </source>
</evidence>
<evidence type="ECO:0000313" key="13">
    <source>
        <dbReference type="Proteomes" id="UP000076268"/>
    </source>
</evidence>
<dbReference type="OrthoDB" id="9807385at2"/>
<dbReference type="GO" id="GO:0106408">
    <property type="term" value="F:diadenylate cyclase activity"/>
    <property type="evidence" value="ECO:0007669"/>
    <property type="project" value="UniProtKB-EC"/>
</dbReference>
<keyword evidence="4 10" id="KW-0812">Transmembrane</keyword>